<reference evidence="2" key="2">
    <citation type="submission" date="2023-06" db="EMBL/GenBank/DDBJ databases">
        <authorList>
            <consortium name="Lawrence Berkeley National Laboratory"/>
            <person name="Haridas S."/>
            <person name="Hensen N."/>
            <person name="Bonometti L."/>
            <person name="Westerberg I."/>
            <person name="Brannstrom I.O."/>
            <person name="Guillou S."/>
            <person name="Cros-Aarteil S."/>
            <person name="Calhoun S."/>
            <person name="Kuo A."/>
            <person name="Mondo S."/>
            <person name="Pangilinan J."/>
            <person name="Riley R."/>
            <person name="Labutti K."/>
            <person name="Andreopoulos B."/>
            <person name="Lipzen A."/>
            <person name="Chen C."/>
            <person name="Yanf M."/>
            <person name="Daum C."/>
            <person name="Ng V."/>
            <person name="Clum A."/>
            <person name="Steindorff A."/>
            <person name="Ohm R."/>
            <person name="Martin F."/>
            <person name="Silar P."/>
            <person name="Natvig D."/>
            <person name="Lalanne C."/>
            <person name="Gautier V."/>
            <person name="Ament-Velasquez S.L."/>
            <person name="Kruys A."/>
            <person name="Hutchinson M.I."/>
            <person name="Powell A.J."/>
            <person name="Barry K."/>
            <person name="Miller A.N."/>
            <person name="Grigoriev I.V."/>
            <person name="Debuchy R."/>
            <person name="Gladieux P."/>
            <person name="Thoren M.H."/>
            <person name="Johannesson H."/>
        </authorList>
    </citation>
    <scope>NUCLEOTIDE SEQUENCE</scope>
    <source>
        <strain evidence="2">CBS 955.72</strain>
    </source>
</reference>
<evidence type="ECO:0000313" key="3">
    <source>
        <dbReference type="Proteomes" id="UP001275084"/>
    </source>
</evidence>
<dbReference type="Gene3D" id="3.30.710.10">
    <property type="entry name" value="Potassium Channel Kv1.1, Chain A"/>
    <property type="match status" value="1"/>
</dbReference>
<comment type="caution">
    <text evidence="2">The sequence shown here is derived from an EMBL/GenBank/DDBJ whole genome shotgun (WGS) entry which is preliminary data.</text>
</comment>
<sequence>MTANGKVDYESFLTSKPFKIIVGPEKKEFHIHSGLLSQQSEPLNVLVNGPMKEATRQQIEWPDIDVSTFVRFSQWAYSGNYTNPGPLITTDESKDGQIETLQVGDQPKIIDSGEELFASPSKNLKGRKGHKGKNLKAATPSPIAPVGPFSLVSWPGVEVEIQVEHNNVWGGCPTTRVEIPKHSVRDCAYCGMNPIKMGKKIASMRAFVESADYPPPQDIVAYRPQPNGSCEDYSDTMLCHASLYVLGDQYNITLLQQLALHKLHTTLQHFVLHPARLDAIPKLVNYVWNNTMPTDKLRNLVLTYCACIAEDLIKYFPAEFESLVEDIPEFASGLMANILLRLT</sequence>
<dbReference type="SUPFAM" id="SSF54695">
    <property type="entry name" value="POZ domain"/>
    <property type="match status" value="1"/>
</dbReference>
<dbReference type="InterPro" id="IPR011333">
    <property type="entry name" value="SKP1/BTB/POZ_sf"/>
</dbReference>
<gene>
    <name evidence="2" type="ORF">B0T25DRAFT_542642</name>
</gene>
<dbReference type="PANTHER" id="PTHR47843:SF2">
    <property type="entry name" value="BTB DOMAIN-CONTAINING PROTEIN"/>
    <property type="match status" value="1"/>
</dbReference>
<dbReference type="EMBL" id="JAUIQD010000004">
    <property type="protein sequence ID" value="KAK3352728.1"/>
    <property type="molecule type" value="Genomic_DNA"/>
</dbReference>
<accession>A0AAJ0HHD3</accession>
<dbReference type="PANTHER" id="PTHR47843">
    <property type="entry name" value="BTB DOMAIN-CONTAINING PROTEIN-RELATED"/>
    <property type="match status" value="1"/>
</dbReference>
<evidence type="ECO:0000313" key="2">
    <source>
        <dbReference type="EMBL" id="KAK3352728.1"/>
    </source>
</evidence>
<dbReference type="AlphaFoldDB" id="A0AAJ0HHD3"/>
<organism evidence="2 3">
    <name type="scientific">Lasiosphaeria hispida</name>
    <dbReference type="NCBI Taxonomy" id="260671"/>
    <lineage>
        <taxon>Eukaryota</taxon>
        <taxon>Fungi</taxon>
        <taxon>Dikarya</taxon>
        <taxon>Ascomycota</taxon>
        <taxon>Pezizomycotina</taxon>
        <taxon>Sordariomycetes</taxon>
        <taxon>Sordariomycetidae</taxon>
        <taxon>Sordariales</taxon>
        <taxon>Lasiosphaeriaceae</taxon>
        <taxon>Lasiosphaeria</taxon>
    </lineage>
</organism>
<keyword evidence="3" id="KW-1185">Reference proteome</keyword>
<evidence type="ECO:0000259" key="1">
    <source>
        <dbReference type="Pfam" id="PF00651"/>
    </source>
</evidence>
<protein>
    <recommendedName>
        <fullName evidence="1">BTB domain-containing protein</fullName>
    </recommendedName>
</protein>
<proteinExistence type="predicted"/>
<dbReference type="InterPro" id="IPR000210">
    <property type="entry name" value="BTB/POZ_dom"/>
</dbReference>
<dbReference type="Pfam" id="PF00651">
    <property type="entry name" value="BTB"/>
    <property type="match status" value="1"/>
</dbReference>
<feature type="domain" description="BTB" evidence="1">
    <location>
        <begin position="25"/>
        <end position="81"/>
    </location>
</feature>
<reference evidence="2" key="1">
    <citation type="journal article" date="2023" name="Mol. Phylogenet. Evol.">
        <title>Genome-scale phylogeny and comparative genomics of the fungal order Sordariales.</title>
        <authorList>
            <person name="Hensen N."/>
            <person name="Bonometti L."/>
            <person name="Westerberg I."/>
            <person name="Brannstrom I.O."/>
            <person name="Guillou S."/>
            <person name="Cros-Aarteil S."/>
            <person name="Calhoun S."/>
            <person name="Haridas S."/>
            <person name="Kuo A."/>
            <person name="Mondo S."/>
            <person name="Pangilinan J."/>
            <person name="Riley R."/>
            <person name="LaButti K."/>
            <person name="Andreopoulos B."/>
            <person name="Lipzen A."/>
            <person name="Chen C."/>
            <person name="Yan M."/>
            <person name="Daum C."/>
            <person name="Ng V."/>
            <person name="Clum A."/>
            <person name="Steindorff A."/>
            <person name="Ohm R.A."/>
            <person name="Martin F."/>
            <person name="Silar P."/>
            <person name="Natvig D.O."/>
            <person name="Lalanne C."/>
            <person name="Gautier V."/>
            <person name="Ament-Velasquez S.L."/>
            <person name="Kruys A."/>
            <person name="Hutchinson M.I."/>
            <person name="Powell A.J."/>
            <person name="Barry K."/>
            <person name="Miller A.N."/>
            <person name="Grigoriev I.V."/>
            <person name="Debuchy R."/>
            <person name="Gladieux P."/>
            <person name="Hiltunen Thoren M."/>
            <person name="Johannesson H."/>
        </authorList>
    </citation>
    <scope>NUCLEOTIDE SEQUENCE</scope>
    <source>
        <strain evidence="2">CBS 955.72</strain>
    </source>
</reference>
<name>A0AAJ0HHD3_9PEZI</name>
<dbReference type="Proteomes" id="UP001275084">
    <property type="component" value="Unassembled WGS sequence"/>
</dbReference>